<dbReference type="AlphaFoldDB" id="A0A388SCP0"/>
<feature type="signal peptide" evidence="1">
    <location>
        <begin position="1"/>
        <end position="17"/>
    </location>
</feature>
<evidence type="ECO:0000256" key="1">
    <source>
        <dbReference type="SAM" id="SignalP"/>
    </source>
</evidence>
<keyword evidence="1" id="KW-0732">Signal</keyword>
<sequence>MERKLLSFRTSVIAALAALTLAGCSSLNPDIRAVKDTVIEENHSFFTVGRVLDFYPDCKDTNWDAYKDPQGHRWVHYTCATKSIDDFRTNALKTLSDKRKPNDPFRIKAEKALGYSDAELLIKFRLLGVSDKWKINSTSLELTWPDGATRSVSLPVYLVLAAMKKGEPIKPEEVNERPGFISRMFGSLMESVELHFIMSAYDDAHSAKNFHPKK</sequence>
<keyword evidence="3" id="KW-1185">Reference proteome</keyword>
<feature type="chain" id="PRO_5030071250" description="Lipoprotein" evidence="1">
    <location>
        <begin position="18"/>
        <end position="214"/>
    </location>
</feature>
<comment type="caution">
    <text evidence="2">The sequence shown here is derived from an EMBL/GenBank/DDBJ whole genome shotgun (WGS) entry which is preliminary data.</text>
</comment>
<evidence type="ECO:0000313" key="2">
    <source>
        <dbReference type="EMBL" id="GBO94068.1"/>
    </source>
</evidence>
<accession>A0A401LMR8</accession>
<reference evidence="2 3" key="1">
    <citation type="journal article" date="2018" name="Int. J. Syst. Evol. Microbiol.">
        <title>Mesosutterella multiformis gen. nov., sp. nov., a member of the family Sutterellaceae and Sutterella megalosphaeroides sp. nov., isolated from human faeces.</title>
        <authorList>
            <person name="Sakamoto M."/>
            <person name="Ikeyama N."/>
            <person name="Kunihiro T."/>
            <person name="Iino T."/>
            <person name="Yuki M."/>
            <person name="Ohkuma M."/>
        </authorList>
    </citation>
    <scope>NUCLEOTIDE SEQUENCE [LARGE SCALE GENOMIC DNA]</scope>
    <source>
        <strain evidence="2 3">4NBBH2</strain>
    </source>
</reference>
<dbReference type="RefSeq" id="WP_116270333.1">
    <property type="nucleotide sequence ID" value="NZ_BGZJ01000001.1"/>
</dbReference>
<dbReference type="Proteomes" id="UP000266091">
    <property type="component" value="Unassembled WGS sequence"/>
</dbReference>
<dbReference type="EMBL" id="BGZJ01000001">
    <property type="protein sequence ID" value="GBO94068.1"/>
    <property type="molecule type" value="Genomic_DNA"/>
</dbReference>
<evidence type="ECO:0008006" key="4">
    <source>
        <dbReference type="Google" id="ProtNLM"/>
    </source>
</evidence>
<gene>
    <name evidence="2" type="ORF">MESMUL_14220</name>
</gene>
<name>A0A388SCP0_9BURK</name>
<organism evidence="2 3">
    <name type="scientific">Mesosutterella multiformis</name>
    <dbReference type="NCBI Taxonomy" id="2259133"/>
    <lineage>
        <taxon>Bacteria</taxon>
        <taxon>Pseudomonadati</taxon>
        <taxon>Pseudomonadota</taxon>
        <taxon>Betaproteobacteria</taxon>
        <taxon>Burkholderiales</taxon>
        <taxon>Sutterellaceae</taxon>
        <taxon>Mesosutterella</taxon>
    </lineage>
</organism>
<protein>
    <recommendedName>
        <fullName evidence="4">Lipoprotein</fullName>
    </recommendedName>
</protein>
<evidence type="ECO:0000313" key="3">
    <source>
        <dbReference type="Proteomes" id="UP000266091"/>
    </source>
</evidence>
<accession>A0A388SCP0</accession>
<dbReference type="OrthoDB" id="9862334at2"/>
<dbReference type="PROSITE" id="PS51257">
    <property type="entry name" value="PROKAR_LIPOPROTEIN"/>
    <property type="match status" value="1"/>
</dbReference>
<proteinExistence type="predicted"/>